<protein>
    <submittedName>
        <fullName evidence="1">Uncharacterized protein</fullName>
    </submittedName>
</protein>
<sequence length="158" mass="18302">MLKEKKAQLDNLQEKLFAVEVKWIHDQISKDTYDRWCGNYNGEINSLNAEILRLGKQETHLFNLLDRNLSLATDIRAMFEKADTVAKQEFVKLGFDNNLYYEEGYLSNPPTMLGILSRNHLKMRKKGLLAFEKKGISNRKSLQVEPEGFEPSSKHGIR</sequence>
<gene>
    <name evidence="1" type="ORF">MgSA37_02274</name>
</gene>
<evidence type="ECO:0000313" key="1">
    <source>
        <dbReference type="EMBL" id="BAU54103.1"/>
    </source>
</evidence>
<dbReference type="EMBL" id="AP017313">
    <property type="protein sequence ID" value="BAU54103.1"/>
    <property type="molecule type" value="Genomic_DNA"/>
</dbReference>
<name>A0A110B330_9SPHI</name>
<evidence type="ECO:0000313" key="2">
    <source>
        <dbReference type="Proteomes" id="UP000218263"/>
    </source>
</evidence>
<keyword evidence="2" id="KW-1185">Reference proteome</keyword>
<accession>A0A110B330</accession>
<dbReference type="OrthoDB" id="9815006at2"/>
<dbReference type="AlphaFoldDB" id="A0A110B330"/>
<dbReference type="KEGG" id="mgot:MgSA37_02274"/>
<reference evidence="1 2" key="1">
    <citation type="submission" date="2015-12" db="EMBL/GenBank/DDBJ databases">
        <title>Genome sequence of Mucilaginibacter gotjawali.</title>
        <authorList>
            <person name="Lee J.S."/>
            <person name="Lee K.C."/>
            <person name="Kim K.K."/>
            <person name="Lee B.W."/>
        </authorList>
    </citation>
    <scope>NUCLEOTIDE SEQUENCE [LARGE SCALE GENOMIC DNA]</scope>
    <source>
        <strain evidence="1 2">SA3-7</strain>
    </source>
</reference>
<dbReference type="Proteomes" id="UP000218263">
    <property type="component" value="Chromosome"/>
</dbReference>
<proteinExistence type="predicted"/>
<dbReference type="RefSeq" id="WP_157750536.1">
    <property type="nucleotide sequence ID" value="NZ_AP017313.1"/>
</dbReference>
<organism evidence="1 2">
    <name type="scientific">Mucilaginibacter gotjawali</name>
    <dbReference type="NCBI Taxonomy" id="1550579"/>
    <lineage>
        <taxon>Bacteria</taxon>
        <taxon>Pseudomonadati</taxon>
        <taxon>Bacteroidota</taxon>
        <taxon>Sphingobacteriia</taxon>
        <taxon>Sphingobacteriales</taxon>
        <taxon>Sphingobacteriaceae</taxon>
        <taxon>Mucilaginibacter</taxon>
    </lineage>
</organism>